<feature type="domain" description="Heterokaryon incompatibility" evidence="1">
    <location>
        <begin position="232"/>
        <end position="379"/>
    </location>
</feature>
<dbReference type="AlphaFoldDB" id="A0A8H7TQ93"/>
<gene>
    <name evidence="2" type="ORF">IM811_011612</name>
</gene>
<accession>A0A8H7TQ93</accession>
<dbReference type="EMBL" id="JADCTT010000004">
    <property type="protein sequence ID" value="KAF9752854.1"/>
    <property type="molecule type" value="Genomic_DNA"/>
</dbReference>
<sequence>MSLYEECVKKAGGEDSVCENCKPIVKCYDTVFGVRAAGDKLEDRYYFYTLLAEAFSRSATCWHCGWVVSVVSNTWTSDITANVSSLNAQLTKIEINWQSISVYKDSRAVEGHPVIERIWLSYSAPWTGSGKKSISFSKCLDKPQNLSFATADGGLLVARNDSVEWASKEPYAGRIRPAKIDLRLLKNWKDNCIRDHGGTCDQTFMTNRASHPRFVDVLERRVIQAAPDEVTWTALSYCWGGPQEHALKTSNLEKYQLPGALRDDMLPAGLVDAMELVRALGERYIWIDSLCIIQDDDLDKLEFLPMMGTIYAHSVLTIVNAANDKVAMGMPGVSIPRCMQQVHQMKDFWLVEALDLPHQRWEGYLHGSAWNMRGWTFQEGLPSPRCLIISEGQAYWQCKMSSFCEDSCWEDLPGKNIYRHYSGSEIISRLTDSREENWMDLYKDVLDAYAKRELTSETDRLGAVEAILDVLRRDDEEGYFWGMPRGHLEMALSWSSHVSRNTRRGCEAKYIGPGKQSSIGWQTWLKVLPHLDGGVPEALVDGVPYAGPERDFTKKDYMTHSDMQSVRRVDIPESVLLSKQTPSALCFWTSTAVLDMKYEGWNGFHRCPLISLSHGDVSHCGAWENDESFKPNGRGKFIVIGTERVRMSHGGQVTVNLLLVDQDDNGLSYRRRLVTYTPEKVWDSFKNRRLELIFLA</sequence>
<dbReference type="PANTHER" id="PTHR33112">
    <property type="entry name" value="DOMAIN PROTEIN, PUTATIVE-RELATED"/>
    <property type="match status" value="1"/>
</dbReference>
<dbReference type="Proteomes" id="UP000616885">
    <property type="component" value="Unassembled WGS sequence"/>
</dbReference>
<evidence type="ECO:0000313" key="2">
    <source>
        <dbReference type="EMBL" id="KAF9752854.1"/>
    </source>
</evidence>
<evidence type="ECO:0000313" key="3">
    <source>
        <dbReference type="Proteomes" id="UP000616885"/>
    </source>
</evidence>
<evidence type="ECO:0000259" key="1">
    <source>
        <dbReference type="Pfam" id="PF06985"/>
    </source>
</evidence>
<reference evidence="2" key="1">
    <citation type="submission" date="2020-10" db="EMBL/GenBank/DDBJ databases">
        <title>High-Quality Genome Resource of Clonostachys rosea strain S41 by Oxford Nanopore Long-Read Sequencing.</title>
        <authorList>
            <person name="Wang H."/>
        </authorList>
    </citation>
    <scope>NUCLEOTIDE SEQUENCE</scope>
    <source>
        <strain evidence="2">S41</strain>
    </source>
</reference>
<name>A0A8H7TQ93_BIOOC</name>
<proteinExistence type="predicted"/>
<dbReference type="PANTHER" id="PTHR33112:SF16">
    <property type="entry name" value="HETEROKARYON INCOMPATIBILITY DOMAIN-CONTAINING PROTEIN"/>
    <property type="match status" value="1"/>
</dbReference>
<comment type="caution">
    <text evidence="2">The sequence shown here is derived from an EMBL/GenBank/DDBJ whole genome shotgun (WGS) entry which is preliminary data.</text>
</comment>
<dbReference type="InterPro" id="IPR010730">
    <property type="entry name" value="HET"/>
</dbReference>
<protein>
    <recommendedName>
        <fullName evidence="1">Heterokaryon incompatibility domain-containing protein</fullName>
    </recommendedName>
</protein>
<dbReference type="Pfam" id="PF06985">
    <property type="entry name" value="HET"/>
    <property type="match status" value="1"/>
</dbReference>
<organism evidence="2 3">
    <name type="scientific">Bionectria ochroleuca</name>
    <name type="common">Gliocladium roseum</name>
    <dbReference type="NCBI Taxonomy" id="29856"/>
    <lineage>
        <taxon>Eukaryota</taxon>
        <taxon>Fungi</taxon>
        <taxon>Dikarya</taxon>
        <taxon>Ascomycota</taxon>
        <taxon>Pezizomycotina</taxon>
        <taxon>Sordariomycetes</taxon>
        <taxon>Hypocreomycetidae</taxon>
        <taxon>Hypocreales</taxon>
        <taxon>Bionectriaceae</taxon>
        <taxon>Clonostachys</taxon>
    </lineage>
</organism>